<proteinExistence type="predicted"/>
<dbReference type="Proteomes" id="UP000308092">
    <property type="component" value="Unassembled WGS sequence"/>
</dbReference>
<dbReference type="VEuPathDB" id="FungiDB:EYZ11_007193"/>
<accession>A0A4S3JFV6</accession>
<gene>
    <name evidence="1" type="ORF">EYZ11_007193</name>
</gene>
<comment type="caution">
    <text evidence="1">The sequence shown here is derived from an EMBL/GenBank/DDBJ whole genome shotgun (WGS) entry which is preliminary data.</text>
</comment>
<keyword evidence="2" id="KW-1185">Reference proteome</keyword>
<reference evidence="1 2" key="1">
    <citation type="submission" date="2019-03" db="EMBL/GenBank/DDBJ databases">
        <title>The genome sequence of a newly discovered highly antifungal drug resistant Aspergillus species, Aspergillus tanneri NIH 1004.</title>
        <authorList>
            <person name="Mounaud S."/>
            <person name="Singh I."/>
            <person name="Joardar V."/>
            <person name="Pakala S."/>
            <person name="Pakala S."/>
            <person name="Venepally P."/>
            <person name="Hoover J."/>
            <person name="Nierman W."/>
            <person name="Chung J."/>
            <person name="Losada L."/>
        </authorList>
    </citation>
    <scope>NUCLEOTIDE SEQUENCE [LARGE SCALE GENOMIC DNA]</scope>
    <source>
        <strain evidence="1 2">NIH1004</strain>
    </source>
</reference>
<organism evidence="1 2">
    <name type="scientific">Aspergillus tanneri</name>
    <dbReference type="NCBI Taxonomy" id="1220188"/>
    <lineage>
        <taxon>Eukaryota</taxon>
        <taxon>Fungi</taxon>
        <taxon>Dikarya</taxon>
        <taxon>Ascomycota</taxon>
        <taxon>Pezizomycotina</taxon>
        <taxon>Eurotiomycetes</taxon>
        <taxon>Eurotiomycetidae</taxon>
        <taxon>Eurotiales</taxon>
        <taxon>Aspergillaceae</taxon>
        <taxon>Aspergillus</taxon>
        <taxon>Aspergillus subgen. Circumdati</taxon>
    </lineage>
</organism>
<dbReference type="AlphaFoldDB" id="A0A4S3JFV6"/>
<sequence>MAKKPIYIHQGIEVTRDDRDSLF</sequence>
<dbReference type="EMBL" id="SOSA01000271">
    <property type="protein sequence ID" value="THC93337.1"/>
    <property type="molecule type" value="Genomic_DNA"/>
</dbReference>
<name>A0A4S3JFV6_9EURO</name>
<evidence type="ECO:0000313" key="1">
    <source>
        <dbReference type="EMBL" id="THC93337.1"/>
    </source>
</evidence>
<protein>
    <submittedName>
        <fullName evidence="1">Uncharacterized protein</fullName>
    </submittedName>
</protein>
<evidence type="ECO:0000313" key="2">
    <source>
        <dbReference type="Proteomes" id="UP000308092"/>
    </source>
</evidence>